<evidence type="ECO:0000259" key="5">
    <source>
        <dbReference type="PROSITE" id="PS50835"/>
    </source>
</evidence>
<dbReference type="SUPFAM" id="SSF48726">
    <property type="entry name" value="Immunoglobulin"/>
    <property type="match status" value="3"/>
</dbReference>
<dbReference type="AlphaFoldDB" id="A0A498M6D9"/>
<accession>A0A498M6D9</accession>
<evidence type="ECO:0000256" key="1">
    <source>
        <dbReference type="ARBA" id="ARBA00004370"/>
    </source>
</evidence>
<dbReference type="EMBL" id="QBIY01012789">
    <property type="protein sequence ID" value="RXN16469.1"/>
    <property type="molecule type" value="Genomic_DNA"/>
</dbReference>
<keyword evidence="3" id="KW-0472">Membrane</keyword>
<dbReference type="PANTHER" id="PTHR12080">
    <property type="entry name" value="SIGNALING LYMPHOCYTIC ACTIVATION MOLECULE"/>
    <property type="match status" value="1"/>
</dbReference>
<evidence type="ECO:0000313" key="7">
    <source>
        <dbReference type="Proteomes" id="UP000290572"/>
    </source>
</evidence>
<evidence type="ECO:0000313" key="6">
    <source>
        <dbReference type="EMBL" id="RXN16469.1"/>
    </source>
</evidence>
<dbReference type="InterPro" id="IPR003599">
    <property type="entry name" value="Ig_sub"/>
</dbReference>
<dbReference type="InterPro" id="IPR036179">
    <property type="entry name" value="Ig-like_dom_sf"/>
</dbReference>
<dbReference type="SMART" id="SM00409">
    <property type="entry name" value="IG"/>
    <property type="match status" value="2"/>
</dbReference>
<protein>
    <submittedName>
        <fullName evidence="6">Zinc finger protein 595-like</fullName>
    </submittedName>
</protein>
<dbReference type="InterPro" id="IPR007110">
    <property type="entry name" value="Ig-like_dom"/>
</dbReference>
<dbReference type="Proteomes" id="UP000290572">
    <property type="component" value="Unassembled WGS sequence"/>
</dbReference>
<gene>
    <name evidence="6" type="ORF">ROHU_008372</name>
</gene>
<feature type="domain" description="Ig-like" evidence="5">
    <location>
        <begin position="91"/>
        <end position="157"/>
    </location>
</feature>
<dbReference type="InterPro" id="IPR015631">
    <property type="entry name" value="CD2/SLAM_rcpt"/>
</dbReference>
<dbReference type="GO" id="GO:0016020">
    <property type="term" value="C:membrane"/>
    <property type="evidence" value="ECO:0007669"/>
    <property type="project" value="UniProtKB-SubCell"/>
</dbReference>
<keyword evidence="7" id="KW-1185">Reference proteome</keyword>
<dbReference type="GO" id="GO:0005911">
    <property type="term" value="C:cell-cell junction"/>
    <property type="evidence" value="ECO:0007669"/>
    <property type="project" value="TreeGrafter"/>
</dbReference>
<comment type="caution">
    <text evidence="6">The sequence shown here is derived from an EMBL/GenBank/DDBJ whole genome shotgun (WGS) entry which is preliminary data.</text>
</comment>
<dbReference type="PANTHER" id="PTHR12080:SF108">
    <property type="entry name" value="VASCULAR ENDOTHELIAL GROWTH FACTOR RECEPTOR 1"/>
    <property type="match status" value="1"/>
</dbReference>
<organism evidence="6 7">
    <name type="scientific">Labeo rohita</name>
    <name type="common">Indian major carp</name>
    <name type="synonym">Cyprinus rohita</name>
    <dbReference type="NCBI Taxonomy" id="84645"/>
    <lineage>
        <taxon>Eukaryota</taxon>
        <taxon>Metazoa</taxon>
        <taxon>Chordata</taxon>
        <taxon>Craniata</taxon>
        <taxon>Vertebrata</taxon>
        <taxon>Euteleostomi</taxon>
        <taxon>Actinopterygii</taxon>
        <taxon>Neopterygii</taxon>
        <taxon>Teleostei</taxon>
        <taxon>Ostariophysi</taxon>
        <taxon>Cypriniformes</taxon>
        <taxon>Cyprinidae</taxon>
        <taxon>Labeoninae</taxon>
        <taxon>Labeonini</taxon>
        <taxon>Labeo</taxon>
    </lineage>
</organism>
<name>A0A498M6D9_LABRO</name>
<evidence type="ECO:0000256" key="2">
    <source>
        <dbReference type="ARBA" id="ARBA00022729"/>
    </source>
</evidence>
<keyword evidence="4" id="KW-0325">Glycoprotein</keyword>
<reference evidence="6 7" key="1">
    <citation type="submission" date="2018-03" db="EMBL/GenBank/DDBJ databases">
        <title>Draft genome sequence of Rohu Carp (Labeo rohita).</title>
        <authorList>
            <person name="Das P."/>
            <person name="Kushwaha B."/>
            <person name="Joshi C.G."/>
            <person name="Kumar D."/>
            <person name="Nagpure N.S."/>
            <person name="Sahoo L."/>
            <person name="Das S.P."/>
            <person name="Bit A."/>
            <person name="Patnaik S."/>
            <person name="Meher P.K."/>
            <person name="Jayasankar P."/>
            <person name="Koringa P.G."/>
            <person name="Patel N.V."/>
            <person name="Hinsu A.T."/>
            <person name="Kumar R."/>
            <person name="Pandey M."/>
            <person name="Agarwal S."/>
            <person name="Srivastava S."/>
            <person name="Singh M."/>
            <person name="Iquebal M.A."/>
            <person name="Jaiswal S."/>
            <person name="Angadi U.B."/>
            <person name="Kumar N."/>
            <person name="Raza M."/>
            <person name="Shah T.M."/>
            <person name="Rai A."/>
            <person name="Jena J.K."/>
        </authorList>
    </citation>
    <scope>NUCLEOTIDE SEQUENCE [LARGE SCALE GENOMIC DNA]</scope>
    <source>
        <strain evidence="6">DASCIFA01</strain>
        <tissue evidence="6">Testis</tissue>
    </source>
</reference>
<proteinExistence type="predicted"/>
<dbReference type="PROSITE" id="PS50835">
    <property type="entry name" value="IG_LIKE"/>
    <property type="match status" value="1"/>
</dbReference>
<sequence>MGQTIVLEAAFEKDPDDKIDMVTWDRERGRDNVRLSPGNKISLEKRDALLRVSGVAEEDFGTYKVTVTDSNGYQQHDSIEVRKIVEPLKASVTRVLECIVDNHGMTQWDSPQYSWLVDGVTVTNQTALLANGSRLDISEIKGVNYTCIVKSSLGTVTTHFQMPKGLWSVQCLSVRFTNQQSLYVIKGQNLILQAQIELLDGEHVAKVTWDHAAKTSGKTSTIAEFPRKISDERVTLEQQGATLKINGYQAADAGIYTVTVTDQSGLRRSAQRTVQEYRKIN</sequence>
<dbReference type="InterPro" id="IPR013783">
    <property type="entry name" value="Ig-like_fold"/>
</dbReference>
<comment type="subcellular location">
    <subcellularLocation>
        <location evidence="1">Membrane</location>
    </subcellularLocation>
</comment>
<dbReference type="Gene3D" id="2.60.40.10">
    <property type="entry name" value="Immunoglobulins"/>
    <property type="match status" value="2"/>
</dbReference>
<evidence type="ECO:0000256" key="3">
    <source>
        <dbReference type="ARBA" id="ARBA00023136"/>
    </source>
</evidence>
<evidence type="ECO:0000256" key="4">
    <source>
        <dbReference type="ARBA" id="ARBA00023180"/>
    </source>
</evidence>
<keyword evidence="2" id="KW-0732">Signal</keyword>